<evidence type="ECO:0000313" key="5">
    <source>
        <dbReference type="EMBL" id="AWV88670.1"/>
    </source>
</evidence>
<dbReference type="GO" id="GO:0046914">
    <property type="term" value="F:transition metal ion binding"/>
    <property type="evidence" value="ECO:0007669"/>
    <property type="project" value="TreeGrafter"/>
</dbReference>
<dbReference type="GO" id="GO:0030288">
    <property type="term" value="C:outer membrane-bounded periplasmic space"/>
    <property type="evidence" value="ECO:0007669"/>
    <property type="project" value="TreeGrafter"/>
</dbReference>
<dbReference type="PANTHER" id="PTHR30097">
    <property type="entry name" value="CATION EFFLUX SYSTEM PROTEIN CUSB"/>
    <property type="match status" value="1"/>
</dbReference>
<evidence type="ECO:0000256" key="1">
    <source>
        <dbReference type="ARBA" id="ARBA00009477"/>
    </source>
</evidence>
<dbReference type="InterPro" id="IPR059052">
    <property type="entry name" value="HH_YbhG-like"/>
</dbReference>
<gene>
    <name evidence="5" type="ORF">DN745_04680</name>
</gene>
<protein>
    <submittedName>
        <fullName evidence="5">Uncharacterized protein</fullName>
    </submittedName>
</protein>
<evidence type="ECO:0000259" key="3">
    <source>
        <dbReference type="Pfam" id="PF25881"/>
    </source>
</evidence>
<comment type="similarity">
    <text evidence="1">Belongs to the membrane fusion protein (MFP) (TC 8.A.1) family.</text>
</comment>
<dbReference type="Pfam" id="PF25881">
    <property type="entry name" value="HH_YBHG"/>
    <property type="match status" value="1"/>
</dbReference>
<dbReference type="FunFam" id="2.40.420.20:FF:000006">
    <property type="entry name" value="RND family efflux transporter MFP subunit"/>
    <property type="match status" value="1"/>
</dbReference>
<dbReference type="Gene3D" id="2.40.420.20">
    <property type="match status" value="1"/>
</dbReference>
<keyword evidence="6" id="KW-1185">Reference proteome</keyword>
<dbReference type="PANTHER" id="PTHR30097:SF15">
    <property type="entry name" value="CATION EFFLUX SYSTEM PROTEIN CUSB"/>
    <property type="match status" value="1"/>
</dbReference>
<dbReference type="RefSeq" id="WP_111332608.1">
    <property type="nucleotide sequence ID" value="NZ_CP030032.1"/>
</dbReference>
<dbReference type="InterPro" id="IPR006143">
    <property type="entry name" value="RND_pump_MFP"/>
</dbReference>
<sequence length="541" mass="59104">MRIKPIEVIFRAPNRVLLILLVLSLALVGCDHHDHGDHTHGDGQQDHGDHAHGDSERPTHVITVFGEHTEIFVEFPALVAGLESKFAAHFTTLDGYQPVRNGTLSLVLTSQESPGENWAAGAPARPGIFTPIAIPKYPGKRQLILMLKTEAFSETFNLGEFEVFENIEAARKIEVEVPEGGVSFLKEQQWMVDFDMAKAVTRSMRPSVIVNANLRPAAGGESRVTTPFDGRISAPKDGVAQVGQRVEAGQILAYILPSLDAGEITQLRAELRKAKVELSRAERDFERVQGLVTSGAIAEKRLQDAQSTRDIAQADVDQAQQRIGQFRNLESRGAAANGRVAIRSPIDGMIAERTVVDGGFVSRSDSLFRIVDRSKLWLEAHVPEADLPRIGQPTGLWFEPGGKLPPVEIDVNTGGELLSFGDVIDPTTRTAPLIFALGENDAQKHLRIGSFVRAHIYSAEPREALSIPASAVLDEKGLDVVFVMKNGESFERRIVRLGMRDRDHVEVLDGLQPGEHVVSEGVYYVKLASMSTGSVGHGHAH</sequence>
<dbReference type="Gene3D" id="2.40.50.100">
    <property type="match status" value="1"/>
</dbReference>
<dbReference type="NCBIfam" id="TIGR01730">
    <property type="entry name" value="RND_mfp"/>
    <property type="match status" value="1"/>
</dbReference>
<evidence type="ECO:0000256" key="2">
    <source>
        <dbReference type="ARBA" id="ARBA00022448"/>
    </source>
</evidence>
<dbReference type="Gene3D" id="1.10.287.470">
    <property type="entry name" value="Helix hairpin bin"/>
    <property type="match status" value="1"/>
</dbReference>
<dbReference type="Pfam" id="PF25975">
    <property type="entry name" value="CzcB_C"/>
    <property type="match status" value="1"/>
</dbReference>
<dbReference type="InterPro" id="IPR051909">
    <property type="entry name" value="MFP_Cation_Efflux"/>
</dbReference>
<accession>A0A2Z4FIF3</accession>
<dbReference type="SUPFAM" id="SSF111369">
    <property type="entry name" value="HlyD-like secretion proteins"/>
    <property type="match status" value="1"/>
</dbReference>
<feature type="domain" description="YbhG-like alpha-helical hairpin" evidence="3">
    <location>
        <begin position="252"/>
        <end position="328"/>
    </location>
</feature>
<reference evidence="5 6" key="1">
    <citation type="submission" date="2018-06" db="EMBL/GenBank/DDBJ databases">
        <title>Lujinxingia sediminis gen. nov. sp. nov., a new facultative anaerobic member of the class Deltaproteobacteria, and proposal of Lujinxingaceae fam. nov.</title>
        <authorList>
            <person name="Guo L.-Y."/>
            <person name="Li C.-M."/>
            <person name="Wang S."/>
            <person name="Du Z.-J."/>
        </authorList>
    </citation>
    <scope>NUCLEOTIDE SEQUENCE [LARGE SCALE GENOMIC DNA]</scope>
    <source>
        <strain evidence="5 6">FA350</strain>
    </source>
</reference>
<keyword evidence="2" id="KW-0813">Transport</keyword>
<dbReference type="GO" id="GO:0060003">
    <property type="term" value="P:copper ion export"/>
    <property type="evidence" value="ECO:0007669"/>
    <property type="project" value="TreeGrafter"/>
</dbReference>
<dbReference type="AlphaFoldDB" id="A0A2Z4FIF3"/>
<name>A0A2Z4FIF3_9DELT</name>
<dbReference type="EMBL" id="CP030032">
    <property type="protein sequence ID" value="AWV88670.1"/>
    <property type="molecule type" value="Genomic_DNA"/>
</dbReference>
<feature type="domain" description="CzcB-like C-terminal circularly permuted SH3-like" evidence="4">
    <location>
        <begin position="466"/>
        <end position="526"/>
    </location>
</feature>
<evidence type="ECO:0000259" key="4">
    <source>
        <dbReference type="Pfam" id="PF25975"/>
    </source>
</evidence>
<dbReference type="Proteomes" id="UP000249799">
    <property type="component" value="Chromosome"/>
</dbReference>
<dbReference type="Gene3D" id="2.40.30.170">
    <property type="match status" value="1"/>
</dbReference>
<proteinExistence type="inferred from homology"/>
<dbReference type="PROSITE" id="PS51257">
    <property type="entry name" value="PROKAR_LIPOPROTEIN"/>
    <property type="match status" value="1"/>
</dbReference>
<evidence type="ECO:0000313" key="6">
    <source>
        <dbReference type="Proteomes" id="UP000249799"/>
    </source>
</evidence>
<dbReference type="KEGG" id="bsed:DN745_04680"/>
<dbReference type="GO" id="GO:0022857">
    <property type="term" value="F:transmembrane transporter activity"/>
    <property type="evidence" value="ECO:0007669"/>
    <property type="project" value="InterPro"/>
</dbReference>
<dbReference type="InterPro" id="IPR058649">
    <property type="entry name" value="CzcB_C"/>
</dbReference>
<dbReference type="GO" id="GO:0016020">
    <property type="term" value="C:membrane"/>
    <property type="evidence" value="ECO:0007669"/>
    <property type="project" value="InterPro"/>
</dbReference>
<organism evidence="5 6">
    <name type="scientific">Bradymonas sediminis</name>
    <dbReference type="NCBI Taxonomy" id="1548548"/>
    <lineage>
        <taxon>Bacteria</taxon>
        <taxon>Deltaproteobacteria</taxon>
        <taxon>Bradymonadales</taxon>
        <taxon>Bradymonadaceae</taxon>
        <taxon>Bradymonas</taxon>
    </lineage>
</organism>
<dbReference type="OrthoDB" id="9806939at2"/>
<dbReference type="GO" id="GO:0015679">
    <property type="term" value="P:plasma membrane copper ion transport"/>
    <property type="evidence" value="ECO:0007669"/>
    <property type="project" value="TreeGrafter"/>
</dbReference>